<accession>A0A8D8QKA6</accession>
<dbReference type="EMBL" id="HBUF01081320">
    <property type="protein sequence ID" value="CAG6632969.1"/>
    <property type="molecule type" value="Transcribed_RNA"/>
</dbReference>
<name>A0A8D8QKA6_9HEMI</name>
<dbReference type="EMBL" id="HBUF01081324">
    <property type="protein sequence ID" value="CAG6632987.1"/>
    <property type="molecule type" value="Transcribed_RNA"/>
</dbReference>
<organism evidence="1">
    <name type="scientific">Cacopsylla melanoneura</name>
    <dbReference type="NCBI Taxonomy" id="428564"/>
    <lineage>
        <taxon>Eukaryota</taxon>
        <taxon>Metazoa</taxon>
        <taxon>Ecdysozoa</taxon>
        <taxon>Arthropoda</taxon>
        <taxon>Hexapoda</taxon>
        <taxon>Insecta</taxon>
        <taxon>Pterygota</taxon>
        <taxon>Neoptera</taxon>
        <taxon>Paraneoptera</taxon>
        <taxon>Hemiptera</taxon>
        <taxon>Sternorrhyncha</taxon>
        <taxon>Psylloidea</taxon>
        <taxon>Psyllidae</taxon>
        <taxon>Psyllinae</taxon>
        <taxon>Cacopsylla</taxon>
    </lineage>
</organism>
<dbReference type="EMBL" id="HBUF01647936">
    <property type="protein sequence ID" value="CAG6786307.1"/>
    <property type="molecule type" value="Transcribed_RNA"/>
</dbReference>
<reference evidence="1" key="1">
    <citation type="submission" date="2021-05" db="EMBL/GenBank/DDBJ databases">
        <authorList>
            <person name="Alioto T."/>
            <person name="Alioto T."/>
            <person name="Gomez Garrido J."/>
        </authorList>
    </citation>
    <scope>NUCLEOTIDE SEQUENCE</scope>
</reference>
<protein>
    <submittedName>
        <fullName evidence="1">Uncharacterized protein</fullName>
    </submittedName>
</protein>
<proteinExistence type="predicted"/>
<dbReference type="EMBL" id="HBUF01647946">
    <property type="protein sequence ID" value="CAG6786357.1"/>
    <property type="molecule type" value="Transcribed_RNA"/>
</dbReference>
<dbReference type="EMBL" id="HBUF01081323">
    <property type="protein sequence ID" value="CAG6632982.1"/>
    <property type="molecule type" value="Transcribed_RNA"/>
</dbReference>
<dbReference type="EMBL" id="HBUF01081321">
    <property type="protein sequence ID" value="CAG6632974.1"/>
    <property type="molecule type" value="Transcribed_RNA"/>
</dbReference>
<evidence type="ECO:0000313" key="1">
    <source>
        <dbReference type="EMBL" id="CAG6632969.1"/>
    </source>
</evidence>
<sequence length="121" mass="13358">MAANHHTRVVSPQQHNVMISEVKVLVQPILQRQIGEDVAGLGDEDRLLNFGLIHVNRGAGLGRVVPGGNSIAGYNLGGNSTARYNLELHIEQGLGELDQSGFDETRSHDVYYVTWYLLEIH</sequence>
<dbReference type="AlphaFoldDB" id="A0A8D8QKA6"/>